<evidence type="ECO:0000313" key="1">
    <source>
        <dbReference type="EMBL" id="EHQ08319.1"/>
    </source>
</evidence>
<dbReference type="STRING" id="183.GCA_002009735_02095"/>
<dbReference type="AlphaFoldDB" id="H2CL68"/>
<evidence type="ECO:0000313" key="2">
    <source>
        <dbReference type="Proteomes" id="UP000005737"/>
    </source>
</evidence>
<name>H2CL68_9LEPT</name>
<dbReference type="HOGENOM" id="CLU_601034_0_0_12"/>
<reference evidence="1 2" key="1">
    <citation type="submission" date="2011-10" db="EMBL/GenBank/DDBJ databases">
        <title>The Improved High-Quality Draft genome of Leptonema illini DSM 21528.</title>
        <authorList>
            <consortium name="US DOE Joint Genome Institute (JGI-PGF)"/>
            <person name="Lucas S."/>
            <person name="Copeland A."/>
            <person name="Lapidus A."/>
            <person name="Glavina del Rio T."/>
            <person name="Dalin E."/>
            <person name="Tice H."/>
            <person name="Bruce D."/>
            <person name="Goodwin L."/>
            <person name="Pitluck S."/>
            <person name="Peters L."/>
            <person name="Mikhailova N."/>
            <person name="Held B."/>
            <person name="Kyrpides N."/>
            <person name="Mavromatis K."/>
            <person name="Ivanova N."/>
            <person name="Markowitz V."/>
            <person name="Cheng J.-F."/>
            <person name="Hugenholtz P."/>
            <person name="Woyke T."/>
            <person name="Wu D."/>
            <person name="Gronow S."/>
            <person name="Wellnitz S."/>
            <person name="Brambilla E.-M."/>
            <person name="Klenk H.-P."/>
            <person name="Eisen J.A."/>
        </authorList>
    </citation>
    <scope>NUCLEOTIDE SEQUENCE [LARGE SCALE GENOMIC DNA]</scope>
    <source>
        <strain evidence="1 2">DSM 21528</strain>
    </source>
</reference>
<proteinExistence type="predicted"/>
<evidence type="ECO:0008006" key="3">
    <source>
        <dbReference type="Google" id="ProtNLM"/>
    </source>
</evidence>
<dbReference type="EMBL" id="JH597773">
    <property type="protein sequence ID" value="EHQ08319.1"/>
    <property type="molecule type" value="Genomic_DNA"/>
</dbReference>
<organism evidence="1 2">
    <name type="scientific">Leptonema illini DSM 21528</name>
    <dbReference type="NCBI Taxonomy" id="929563"/>
    <lineage>
        <taxon>Bacteria</taxon>
        <taxon>Pseudomonadati</taxon>
        <taxon>Spirochaetota</taxon>
        <taxon>Spirochaetia</taxon>
        <taxon>Leptospirales</taxon>
        <taxon>Leptospiraceae</taxon>
        <taxon>Leptonema</taxon>
    </lineage>
</organism>
<gene>
    <name evidence="1" type="ORF">Lepil_3662</name>
</gene>
<dbReference type="Proteomes" id="UP000005737">
    <property type="component" value="Unassembled WGS sequence"/>
</dbReference>
<sequence>MLRMQFELTIGKFTVPYIVRAEWDQSRSTMVQEFKVILPYYKNISEIQPEDTVVFRCGYKEVDYGDPDGHKLPIEFVGQIYEIGAPDRKDTNDSENYFRKSGGAREGRLIEIKARDPLYKLRFMKVDQSWVGTNYLRMQTELFLTKLESYTAAQGTPLKVKRLYDAETVNPSGGLYFPLNQLQSVLHALSIMREVKNDGLGIDIYYRDGALILKDPGDPDYVETRVGAFVFGQNIIDDDLYARPGKAVKVTVRGYDPDLGQSYSGTYPGVDAQDLRAVRLFNRHEAAKGDFSDSSLKQSIGNYAELNFDVSGIKSDQAAKEKAMRIWEEIAGDGFQGNFTTFGWPRVLSSNPILIHDKRNPARTGLAIVNRVKKVFDYSNASYRQQVEPGYFPSKIENGLTVRSTPTGTPAASQQTENAQQRLSTITAPRATQFGGQMSLTQAIEFAKQAKDGKQ</sequence>
<keyword evidence="2" id="KW-1185">Reference proteome</keyword>
<accession>H2CL68</accession>
<protein>
    <recommendedName>
        <fullName evidence="3">Prophage tail endopeptidase domain-containing protein</fullName>
    </recommendedName>
</protein>